<reference evidence="6 7" key="1">
    <citation type="submission" date="2022-02" db="EMBL/GenBank/DDBJ databases">
        <title>Paenibacillus sp. MBLB1776 Whole Genome Shotgun Sequencing.</title>
        <authorList>
            <person name="Hwang C.Y."/>
            <person name="Cho E.-S."/>
            <person name="Seo M.-J."/>
        </authorList>
    </citation>
    <scope>NUCLEOTIDE SEQUENCE [LARGE SCALE GENOMIC DNA]</scope>
    <source>
        <strain evidence="6 7">MBLB1776</strain>
    </source>
</reference>
<feature type="transmembrane region" description="Helical" evidence="5">
    <location>
        <begin position="122"/>
        <end position="146"/>
    </location>
</feature>
<keyword evidence="2 5" id="KW-0812">Transmembrane</keyword>
<keyword evidence="7" id="KW-1185">Reference proteome</keyword>
<proteinExistence type="predicted"/>
<evidence type="ECO:0000256" key="5">
    <source>
        <dbReference type="SAM" id="Phobius"/>
    </source>
</evidence>
<dbReference type="EMBL" id="CP130318">
    <property type="protein sequence ID" value="WNQ10252.1"/>
    <property type="molecule type" value="Genomic_DNA"/>
</dbReference>
<dbReference type="KEGG" id="paun:MJA45_21900"/>
<keyword evidence="4 5" id="KW-0472">Membrane</keyword>
<dbReference type="Proteomes" id="UP001305702">
    <property type="component" value="Chromosome"/>
</dbReference>
<dbReference type="InterPro" id="IPR003825">
    <property type="entry name" value="Colicin-V_CvpA"/>
</dbReference>
<evidence type="ECO:0000256" key="4">
    <source>
        <dbReference type="ARBA" id="ARBA00023136"/>
    </source>
</evidence>
<comment type="subcellular location">
    <subcellularLocation>
        <location evidence="1">Membrane</location>
        <topology evidence="1">Multi-pass membrane protein</topology>
    </subcellularLocation>
</comment>
<evidence type="ECO:0000256" key="3">
    <source>
        <dbReference type="ARBA" id="ARBA00022989"/>
    </source>
</evidence>
<feature type="transmembrane region" description="Helical" evidence="5">
    <location>
        <begin position="82"/>
        <end position="110"/>
    </location>
</feature>
<sequence length="183" mass="19951">MPAMTTLDVAVTAGFLFALVVGYRRGLIGQLVSLAGLILAYLAAYKYAGALAPVLAKWLPLEAFFSYKKYEYAVQSLRLEDYILRALAFALIFFAVKIALSVIGHVLNVIAQVPGLNSLNRWGGAALSFLEAALLFWVLVHVLSVVPSDPIQQAMTRSRLATFVMESLPGLLDTLPIWPGRNP</sequence>
<feature type="transmembrane region" description="Helical" evidence="5">
    <location>
        <begin position="34"/>
        <end position="61"/>
    </location>
</feature>
<dbReference type="AlphaFoldDB" id="A0AA96LAW7"/>
<evidence type="ECO:0000256" key="1">
    <source>
        <dbReference type="ARBA" id="ARBA00004141"/>
    </source>
</evidence>
<evidence type="ECO:0000313" key="7">
    <source>
        <dbReference type="Proteomes" id="UP001305702"/>
    </source>
</evidence>
<evidence type="ECO:0000256" key="2">
    <source>
        <dbReference type="ARBA" id="ARBA00022692"/>
    </source>
</evidence>
<keyword evidence="3 5" id="KW-1133">Transmembrane helix</keyword>
<name>A0AA96LAW7_9BACL</name>
<organism evidence="6 7">
    <name type="scientific">Paenibacillus aurantius</name>
    <dbReference type="NCBI Taxonomy" id="2918900"/>
    <lineage>
        <taxon>Bacteria</taxon>
        <taxon>Bacillati</taxon>
        <taxon>Bacillota</taxon>
        <taxon>Bacilli</taxon>
        <taxon>Bacillales</taxon>
        <taxon>Paenibacillaceae</taxon>
        <taxon>Paenibacillus</taxon>
    </lineage>
</organism>
<dbReference type="PANTHER" id="PTHR37306">
    <property type="entry name" value="COLICIN V PRODUCTION PROTEIN"/>
    <property type="match status" value="1"/>
</dbReference>
<dbReference type="GO" id="GO:0016020">
    <property type="term" value="C:membrane"/>
    <property type="evidence" value="ECO:0007669"/>
    <property type="project" value="UniProtKB-SubCell"/>
</dbReference>
<accession>A0AA96LAW7</accession>
<dbReference type="RefSeq" id="WP_315604026.1">
    <property type="nucleotide sequence ID" value="NZ_CP130318.1"/>
</dbReference>
<evidence type="ECO:0000313" key="6">
    <source>
        <dbReference type="EMBL" id="WNQ10252.1"/>
    </source>
</evidence>
<dbReference type="Pfam" id="PF02674">
    <property type="entry name" value="Colicin_V"/>
    <property type="match status" value="1"/>
</dbReference>
<dbReference type="PANTHER" id="PTHR37306:SF1">
    <property type="entry name" value="COLICIN V PRODUCTION PROTEIN"/>
    <property type="match status" value="1"/>
</dbReference>
<protein>
    <submittedName>
        <fullName evidence="6">CvpA family protein</fullName>
    </submittedName>
</protein>
<gene>
    <name evidence="6" type="ORF">MJA45_21900</name>
</gene>
<dbReference type="GO" id="GO:0009403">
    <property type="term" value="P:toxin biosynthetic process"/>
    <property type="evidence" value="ECO:0007669"/>
    <property type="project" value="InterPro"/>
</dbReference>